<dbReference type="Proteomes" id="UP001529510">
    <property type="component" value="Unassembled WGS sequence"/>
</dbReference>
<evidence type="ECO:0000256" key="1">
    <source>
        <dbReference type="SAM" id="MobiDB-lite"/>
    </source>
</evidence>
<proteinExistence type="predicted"/>
<accession>A0ABD0MQU0</accession>
<sequence>MGVHQGGFRGSPGGRGDFSVLPTKRRRLLGSTHDSRPGPVSSFRARLTWLLDKLCPPYMPRPSSGHSGRGVASSVQGWFQPRATGTAYIDRLRSLSYVVVAHALGRAMSTLLVQERHLWLHLSEMREI</sequence>
<dbReference type="AlphaFoldDB" id="A0ABD0MQU0"/>
<protein>
    <submittedName>
        <fullName evidence="2">Uncharacterized protein</fullName>
    </submittedName>
</protein>
<evidence type="ECO:0000313" key="3">
    <source>
        <dbReference type="Proteomes" id="UP001529510"/>
    </source>
</evidence>
<keyword evidence="3" id="KW-1185">Reference proteome</keyword>
<comment type="caution">
    <text evidence="2">The sequence shown here is derived from an EMBL/GenBank/DDBJ whole genome shotgun (WGS) entry which is preliminary data.</text>
</comment>
<feature type="compositionally biased region" description="Gly residues" evidence="1">
    <location>
        <begin position="1"/>
        <end position="16"/>
    </location>
</feature>
<dbReference type="EMBL" id="JAMKFB020000189">
    <property type="protein sequence ID" value="KAL0152405.1"/>
    <property type="molecule type" value="Genomic_DNA"/>
</dbReference>
<feature type="region of interest" description="Disordered" evidence="1">
    <location>
        <begin position="1"/>
        <end position="21"/>
    </location>
</feature>
<organism evidence="2 3">
    <name type="scientific">Cirrhinus mrigala</name>
    <name type="common">Mrigala</name>
    <dbReference type="NCBI Taxonomy" id="683832"/>
    <lineage>
        <taxon>Eukaryota</taxon>
        <taxon>Metazoa</taxon>
        <taxon>Chordata</taxon>
        <taxon>Craniata</taxon>
        <taxon>Vertebrata</taxon>
        <taxon>Euteleostomi</taxon>
        <taxon>Actinopterygii</taxon>
        <taxon>Neopterygii</taxon>
        <taxon>Teleostei</taxon>
        <taxon>Ostariophysi</taxon>
        <taxon>Cypriniformes</taxon>
        <taxon>Cyprinidae</taxon>
        <taxon>Labeoninae</taxon>
        <taxon>Labeonini</taxon>
        <taxon>Cirrhinus</taxon>
    </lineage>
</organism>
<evidence type="ECO:0000313" key="2">
    <source>
        <dbReference type="EMBL" id="KAL0152405.1"/>
    </source>
</evidence>
<name>A0ABD0MQU0_CIRMR</name>
<reference evidence="2 3" key="1">
    <citation type="submission" date="2024-05" db="EMBL/GenBank/DDBJ databases">
        <title>Genome sequencing and assembly of Indian major carp, Cirrhinus mrigala (Hamilton, 1822).</title>
        <authorList>
            <person name="Mohindra V."/>
            <person name="Chowdhury L.M."/>
            <person name="Lal K."/>
            <person name="Jena J.K."/>
        </authorList>
    </citation>
    <scope>NUCLEOTIDE SEQUENCE [LARGE SCALE GENOMIC DNA]</scope>
    <source>
        <strain evidence="2">CM1030</strain>
        <tissue evidence="2">Blood</tissue>
    </source>
</reference>
<gene>
    <name evidence="2" type="ORF">M9458_052128</name>
</gene>